<dbReference type="OrthoDB" id="583051at2"/>
<name>A0A1M5PQV3_9FIRM</name>
<evidence type="ECO:0008006" key="3">
    <source>
        <dbReference type="Google" id="ProtNLM"/>
    </source>
</evidence>
<reference evidence="2" key="1">
    <citation type="submission" date="2016-11" db="EMBL/GenBank/DDBJ databases">
        <authorList>
            <person name="Varghese N."/>
            <person name="Submissions S."/>
        </authorList>
    </citation>
    <scope>NUCLEOTIDE SEQUENCE [LARGE SCALE GENOMIC DNA]</scope>
    <source>
        <strain evidence="2">DSM 2635</strain>
    </source>
</reference>
<keyword evidence="2" id="KW-1185">Reference proteome</keyword>
<accession>A0A1M5PQV3</accession>
<protein>
    <recommendedName>
        <fullName evidence="3">SEC-C motif-containing protein</fullName>
    </recommendedName>
</protein>
<dbReference type="STRING" id="1121321.SAMN04488530_11557"/>
<dbReference type="EMBL" id="FQWX01000015">
    <property type="protein sequence ID" value="SHH04118.1"/>
    <property type="molecule type" value="Genomic_DNA"/>
</dbReference>
<organism evidence="1 2">
    <name type="scientific">Asaccharospora irregularis DSM 2635</name>
    <dbReference type="NCBI Taxonomy" id="1121321"/>
    <lineage>
        <taxon>Bacteria</taxon>
        <taxon>Bacillati</taxon>
        <taxon>Bacillota</taxon>
        <taxon>Clostridia</taxon>
        <taxon>Peptostreptococcales</taxon>
        <taxon>Peptostreptococcaceae</taxon>
        <taxon>Asaccharospora</taxon>
    </lineage>
</organism>
<gene>
    <name evidence="1" type="ORF">SAMN04488530_11557</name>
</gene>
<sequence>MFKNFIFNSREKCPCTSGKLYKDCCKVKKPKEFHSQGEFLHLVGKMMKKSRIKVCLYNGCTAKGKNIIGAHALQENRILSKLQIDRQVYMQDFSSNPEMLEIEKGKPEPFFLLKKVYIKDATVATCFCKEHDDSIFAKIEKSQYSLDELNDEQLFLFAYKTFTFELYKEIAAQKFQENMFANVPQTTKNWGTVYQYRNTVSKLEDLNYYKDYFDKAIKEQDHGGIETMVIEIPYRIQFENYMMVAPPFDIKGRKIKCIDKATKRMKFAFFTTFPDESKSYILVSVLKKDLDIYGQYFDQIRNSPIGLIEYYLNAFIPLYSQNLIISPELWDSWSELGQSGIQFAVADPNSVKLLKGVQFYMQNIAKLKDNNEIKIDTTNMPFNFFIPYAL</sequence>
<dbReference type="RefSeq" id="WP_073126172.1">
    <property type="nucleotide sequence ID" value="NZ_BAABCH010000017.1"/>
</dbReference>
<dbReference type="AlphaFoldDB" id="A0A1M5PQV3"/>
<evidence type="ECO:0000313" key="2">
    <source>
        <dbReference type="Proteomes" id="UP000243255"/>
    </source>
</evidence>
<proteinExistence type="predicted"/>
<dbReference type="Proteomes" id="UP000243255">
    <property type="component" value="Unassembled WGS sequence"/>
</dbReference>
<evidence type="ECO:0000313" key="1">
    <source>
        <dbReference type="EMBL" id="SHH04118.1"/>
    </source>
</evidence>